<evidence type="ECO:0000313" key="2">
    <source>
        <dbReference type="EMBL" id="GFN76287.1"/>
    </source>
</evidence>
<gene>
    <name evidence="2" type="ORF">PoB_000279300</name>
</gene>
<organism evidence="2 3">
    <name type="scientific">Plakobranchus ocellatus</name>
    <dbReference type="NCBI Taxonomy" id="259542"/>
    <lineage>
        <taxon>Eukaryota</taxon>
        <taxon>Metazoa</taxon>
        <taxon>Spiralia</taxon>
        <taxon>Lophotrochozoa</taxon>
        <taxon>Mollusca</taxon>
        <taxon>Gastropoda</taxon>
        <taxon>Heterobranchia</taxon>
        <taxon>Euthyneura</taxon>
        <taxon>Panpulmonata</taxon>
        <taxon>Sacoglossa</taxon>
        <taxon>Placobranchoidea</taxon>
        <taxon>Plakobranchidae</taxon>
        <taxon>Plakobranchus</taxon>
    </lineage>
</organism>
<reference evidence="2 3" key="1">
    <citation type="journal article" date="2021" name="Elife">
        <title>Chloroplast acquisition without the gene transfer in kleptoplastic sea slugs, Plakobranchus ocellatus.</title>
        <authorList>
            <person name="Maeda T."/>
            <person name="Takahashi S."/>
            <person name="Yoshida T."/>
            <person name="Shimamura S."/>
            <person name="Takaki Y."/>
            <person name="Nagai Y."/>
            <person name="Toyoda A."/>
            <person name="Suzuki Y."/>
            <person name="Arimoto A."/>
            <person name="Ishii H."/>
            <person name="Satoh N."/>
            <person name="Nishiyama T."/>
            <person name="Hasebe M."/>
            <person name="Maruyama T."/>
            <person name="Minagawa J."/>
            <person name="Obokata J."/>
            <person name="Shigenobu S."/>
        </authorList>
    </citation>
    <scope>NUCLEOTIDE SEQUENCE [LARGE SCALE GENOMIC DNA]</scope>
</reference>
<evidence type="ECO:0000256" key="1">
    <source>
        <dbReference type="SAM" id="MobiDB-lite"/>
    </source>
</evidence>
<dbReference type="Proteomes" id="UP000735302">
    <property type="component" value="Unassembled WGS sequence"/>
</dbReference>
<sequence length="75" mass="8276">MAEASATLDLIRSPSMSVVVIKTGMIRDRAKPERGRRDSRRRMSSHLPFPPLCRGRYGVTSHPSTPPEVVIDSAS</sequence>
<comment type="caution">
    <text evidence="2">The sequence shown here is derived from an EMBL/GenBank/DDBJ whole genome shotgun (WGS) entry which is preliminary data.</text>
</comment>
<evidence type="ECO:0000313" key="3">
    <source>
        <dbReference type="Proteomes" id="UP000735302"/>
    </source>
</evidence>
<dbReference type="EMBL" id="BLXT01000370">
    <property type="protein sequence ID" value="GFN76287.1"/>
    <property type="molecule type" value="Genomic_DNA"/>
</dbReference>
<feature type="region of interest" description="Disordered" evidence="1">
    <location>
        <begin position="27"/>
        <end position="75"/>
    </location>
</feature>
<name>A0AAV3Y1Q8_9GAST</name>
<dbReference type="AlphaFoldDB" id="A0AAV3Y1Q8"/>
<keyword evidence="3" id="KW-1185">Reference proteome</keyword>
<proteinExistence type="predicted"/>
<feature type="compositionally biased region" description="Basic and acidic residues" evidence="1">
    <location>
        <begin position="27"/>
        <end position="36"/>
    </location>
</feature>
<protein>
    <submittedName>
        <fullName evidence="2">Uncharacterized protein</fullName>
    </submittedName>
</protein>
<accession>A0AAV3Y1Q8</accession>